<dbReference type="Gene3D" id="3.40.50.1820">
    <property type="entry name" value="alpha/beta hydrolase"/>
    <property type="match status" value="1"/>
</dbReference>
<organism evidence="2 3">
    <name type="scientific">Lentinus brumalis</name>
    <dbReference type="NCBI Taxonomy" id="2498619"/>
    <lineage>
        <taxon>Eukaryota</taxon>
        <taxon>Fungi</taxon>
        <taxon>Dikarya</taxon>
        <taxon>Basidiomycota</taxon>
        <taxon>Agaricomycotina</taxon>
        <taxon>Agaricomycetes</taxon>
        <taxon>Polyporales</taxon>
        <taxon>Polyporaceae</taxon>
        <taxon>Lentinus</taxon>
    </lineage>
</organism>
<evidence type="ECO:0000313" key="2">
    <source>
        <dbReference type="EMBL" id="RDX47326.1"/>
    </source>
</evidence>
<dbReference type="Pfam" id="PF12697">
    <property type="entry name" value="Abhydrolase_6"/>
    <property type="match status" value="1"/>
</dbReference>
<dbReference type="InterPro" id="IPR029058">
    <property type="entry name" value="AB_hydrolase_fold"/>
</dbReference>
<dbReference type="AlphaFoldDB" id="A0A371D455"/>
<dbReference type="Proteomes" id="UP000256964">
    <property type="component" value="Unassembled WGS sequence"/>
</dbReference>
<accession>A0A371D455</accession>
<gene>
    <name evidence="2" type="ORF">OH76DRAFT_1441714</name>
</gene>
<keyword evidence="3" id="KW-1185">Reference proteome</keyword>
<evidence type="ECO:0000313" key="3">
    <source>
        <dbReference type="Proteomes" id="UP000256964"/>
    </source>
</evidence>
<dbReference type="OrthoDB" id="5311491at2759"/>
<dbReference type="EMBL" id="KZ857419">
    <property type="protein sequence ID" value="RDX47326.1"/>
    <property type="molecule type" value="Genomic_DNA"/>
</dbReference>
<dbReference type="SUPFAM" id="SSF53474">
    <property type="entry name" value="alpha/beta-Hydrolases"/>
    <property type="match status" value="1"/>
</dbReference>
<proteinExistence type="predicted"/>
<feature type="domain" description="AB hydrolase-1" evidence="1">
    <location>
        <begin position="27"/>
        <end position="349"/>
    </location>
</feature>
<sequence>MAPTETTSIRTFLDSGAPAGSTDYTTLVVIHGWGFHGGNFKKLIPLASKSDARIVLPNRRDYPGSIPFTTEERAEFARLADTPAGSPGATERMEVVMKERAREFYDYLVDLVKAGGVVRAQGKKGGLVLAGWSLGATWLSALLTHVASFPVGDVDLKEYVRRIVYYDASYVCHGYIIPKGLYHPLHDPTLAPAEKTEQFGKWVSAYFAHGDVERSGIAALESRHYLESPSPTITRMTADELAESAYPAPGEQGGSEHGIAMASITHGTYASLRKGAFLLRDLPSGTDDWRDVEIRYLWGDASTWEMPLAYRTLFEELEETRKAGRAVRKVEWVRFRGANHFAHWDLPDKTLRGFLGDDAEVQ</sequence>
<reference evidence="2 3" key="1">
    <citation type="journal article" date="2018" name="Biotechnol. Biofuels">
        <title>Integrative visual omics of the white-rot fungus Polyporus brumalis exposes the biotechnological potential of its oxidative enzymes for delignifying raw plant biomass.</title>
        <authorList>
            <person name="Miyauchi S."/>
            <person name="Rancon A."/>
            <person name="Drula E."/>
            <person name="Hage H."/>
            <person name="Chaduli D."/>
            <person name="Favel A."/>
            <person name="Grisel S."/>
            <person name="Henrissat B."/>
            <person name="Herpoel-Gimbert I."/>
            <person name="Ruiz-Duenas F.J."/>
            <person name="Chevret D."/>
            <person name="Hainaut M."/>
            <person name="Lin J."/>
            <person name="Wang M."/>
            <person name="Pangilinan J."/>
            <person name="Lipzen A."/>
            <person name="Lesage-Meessen L."/>
            <person name="Navarro D."/>
            <person name="Riley R."/>
            <person name="Grigoriev I.V."/>
            <person name="Zhou S."/>
            <person name="Raouche S."/>
            <person name="Rosso M.N."/>
        </authorList>
    </citation>
    <scope>NUCLEOTIDE SEQUENCE [LARGE SCALE GENOMIC DNA]</scope>
    <source>
        <strain evidence="2 3">BRFM 1820</strain>
    </source>
</reference>
<protein>
    <recommendedName>
        <fullName evidence="1">AB hydrolase-1 domain-containing protein</fullName>
    </recommendedName>
</protein>
<name>A0A371D455_9APHY</name>
<evidence type="ECO:0000259" key="1">
    <source>
        <dbReference type="Pfam" id="PF12697"/>
    </source>
</evidence>
<dbReference type="InterPro" id="IPR000073">
    <property type="entry name" value="AB_hydrolase_1"/>
</dbReference>